<evidence type="ECO:0000313" key="2">
    <source>
        <dbReference type="Proteomes" id="UP000790709"/>
    </source>
</evidence>
<reference evidence="1" key="1">
    <citation type="journal article" date="2021" name="New Phytol.">
        <title>Evolutionary innovations through gain and loss of genes in the ectomycorrhizal Boletales.</title>
        <authorList>
            <person name="Wu G."/>
            <person name="Miyauchi S."/>
            <person name="Morin E."/>
            <person name="Kuo A."/>
            <person name="Drula E."/>
            <person name="Varga T."/>
            <person name="Kohler A."/>
            <person name="Feng B."/>
            <person name="Cao Y."/>
            <person name="Lipzen A."/>
            <person name="Daum C."/>
            <person name="Hundley H."/>
            <person name="Pangilinan J."/>
            <person name="Johnson J."/>
            <person name="Barry K."/>
            <person name="LaButti K."/>
            <person name="Ng V."/>
            <person name="Ahrendt S."/>
            <person name="Min B."/>
            <person name="Choi I.G."/>
            <person name="Park H."/>
            <person name="Plett J.M."/>
            <person name="Magnuson J."/>
            <person name="Spatafora J.W."/>
            <person name="Nagy L.G."/>
            <person name="Henrissat B."/>
            <person name="Grigoriev I.V."/>
            <person name="Yang Z.L."/>
            <person name="Xu J."/>
            <person name="Martin F.M."/>
        </authorList>
    </citation>
    <scope>NUCLEOTIDE SEQUENCE</scope>
    <source>
        <strain evidence="1">KUC20120723A-06</strain>
    </source>
</reference>
<dbReference type="EMBL" id="MU266363">
    <property type="protein sequence ID" value="KAH7927645.1"/>
    <property type="molecule type" value="Genomic_DNA"/>
</dbReference>
<gene>
    <name evidence="1" type="ORF">BV22DRAFT_261217</name>
</gene>
<dbReference type="Proteomes" id="UP000790709">
    <property type="component" value="Unassembled WGS sequence"/>
</dbReference>
<keyword evidence="2" id="KW-1185">Reference proteome</keyword>
<comment type="caution">
    <text evidence="1">The sequence shown here is derived from an EMBL/GenBank/DDBJ whole genome shotgun (WGS) entry which is preliminary data.</text>
</comment>
<evidence type="ECO:0000313" key="1">
    <source>
        <dbReference type="EMBL" id="KAH7927645.1"/>
    </source>
</evidence>
<protein>
    <submittedName>
        <fullName evidence="1">Uncharacterized protein</fullName>
    </submittedName>
</protein>
<organism evidence="1 2">
    <name type="scientific">Leucogyrophana mollusca</name>
    <dbReference type="NCBI Taxonomy" id="85980"/>
    <lineage>
        <taxon>Eukaryota</taxon>
        <taxon>Fungi</taxon>
        <taxon>Dikarya</taxon>
        <taxon>Basidiomycota</taxon>
        <taxon>Agaricomycotina</taxon>
        <taxon>Agaricomycetes</taxon>
        <taxon>Agaricomycetidae</taxon>
        <taxon>Boletales</taxon>
        <taxon>Boletales incertae sedis</taxon>
        <taxon>Leucogyrophana</taxon>
    </lineage>
</organism>
<proteinExistence type="predicted"/>
<sequence>MLYQRSSSSSSMANSDKSISSSSSASSPPPSLVALPSMSHSLAALPTMSSLPKDMLHYGNTGAHSRAKMEYALQHQQRQQYATHPQADRYAYDIQRTPSPSYPEDAQITVRSRQHNARQARERR</sequence>
<name>A0ACB8BP00_9AGAM</name>
<accession>A0ACB8BP00</accession>